<gene>
    <name evidence="2" type="ORF">CHBEV_229</name>
</gene>
<feature type="transmembrane region" description="Helical" evidence="1">
    <location>
        <begin position="21"/>
        <end position="45"/>
    </location>
</feature>
<keyword evidence="3" id="KW-1185">Reference proteome</keyword>
<keyword evidence="1" id="KW-0812">Transmembrane</keyword>
<feature type="transmembrane region" description="Helical" evidence="1">
    <location>
        <begin position="51"/>
        <end position="72"/>
    </location>
</feature>
<dbReference type="OrthoDB" id="26835at10239"/>
<organism evidence="2 3">
    <name type="scientific">Choristoneura biennis entomopoxvirus</name>
    <name type="common">CbEPV</name>
    <dbReference type="NCBI Taxonomy" id="10288"/>
    <lineage>
        <taxon>Viruses</taxon>
        <taxon>Varidnaviria</taxon>
        <taxon>Bamfordvirae</taxon>
        <taxon>Nucleocytoviricota</taxon>
        <taxon>Pokkesviricetes</taxon>
        <taxon>Chitovirales</taxon>
        <taxon>Poxviridae</taxon>
        <taxon>Entomopoxvirinae</taxon>
        <taxon>Betaentomopoxvirus</taxon>
        <taxon>Betaentomopoxvirus cbiennis</taxon>
    </lineage>
</organism>
<dbReference type="RefSeq" id="YP_008004299.1">
    <property type="nucleotide sequence ID" value="NC_021248.1"/>
</dbReference>
<keyword evidence="1" id="KW-0472">Membrane</keyword>
<dbReference type="KEGG" id="vg:15613219"/>
<dbReference type="Proteomes" id="UP000792220">
    <property type="component" value="Genome"/>
</dbReference>
<evidence type="ECO:0000313" key="2">
    <source>
        <dbReference type="EMBL" id="CCU55797.1"/>
    </source>
</evidence>
<accession>A0A916NXZ7</accession>
<sequence>MNNIAGINFAQTLINISNNAVRYILILLLVSFIISLLFIIIQNYIYDENSVWYAVAAYFNIILITLAFFIYVRSMFININTDINGTSTDNLNRNLSNVSYDDSY</sequence>
<dbReference type="GeneID" id="15613219"/>
<dbReference type="EMBL" id="HF679132">
    <property type="protein sequence ID" value="CCU55797.1"/>
    <property type="molecule type" value="Genomic_DNA"/>
</dbReference>
<protein>
    <submittedName>
        <fullName evidence="2">Uncharacterized protein</fullName>
    </submittedName>
</protein>
<proteinExistence type="predicted"/>
<name>A0A916NXZ7_CBEPV</name>
<reference evidence="2" key="1">
    <citation type="journal article" date="2013" name="J. Virol.">
        <title>New Insights into the Evolution of Entomopoxvirinae from the Complete Genome Sequences of Four Entomopoxviruses Infecting Adoxophyes honmai, Choristoneura biennis, Choristoneura rosaceana, and Mythimna separata.</title>
        <authorList>
            <person name="Theze J."/>
            <person name="Takatsuka J."/>
            <person name="Li Z."/>
            <person name="Gallais J."/>
            <person name="Doucet D."/>
            <person name="Arif B."/>
            <person name="Nakai M."/>
            <person name="Herniou E.A."/>
        </authorList>
    </citation>
    <scope>NUCLEOTIDE SEQUENCE</scope>
</reference>
<organismHost>
    <name type="scientific">Choristoneura fumiferana</name>
    <name type="common">Spruce budworm moth</name>
    <name type="synonym">Archips fumiferana</name>
    <dbReference type="NCBI Taxonomy" id="7141"/>
</organismHost>
<evidence type="ECO:0000313" key="3">
    <source>
        <dbReference type="Proteomes" id="UP000792220"/>
    </source>
</evidence>
<keyword evidence="1" id="KW-1133">Transmembrane helix</keyword>
<evidence type="ECO:0000256" key="1">
    <source>
        <dbReference type="SAM" id="Phobius"/>
    </source>
</evidence>